<dbReference type="EMBL" id="AGBF01000416">
    <property type="protein sequence ID" value="EGX54513.1"/>
    <property type="molecule type" value="Genomic_DNA"/>
</dbReference>
<proteinExistence type="predicted"/>
<keyword evidence="3" id="KW-1185">Reference proteome</keyword>
<organism evidence="2 3">
    <name type="scientific">Streptomyces zinciresistens K42</name>
    <dbReference type="NCBI Taxonomy" id="700597"/>
    <lineage>
        <taxon>Bacteria</taxon>
        <taxon>Bacillati</taxon>
        <taxon>Actinomycetota</taxon>
        <taxon>Actinomycetes</taxon>
        <taxon>Kitasatosporales</taxon>
        <taxon>Streptomycetaceae</taxon>
        <taxon>Streptomyces</taxon>
    </lineage>
</organism>
<comment type="caution">
    <text evidence="2">The sequence shown here is derived from an EMBL/GenBank/DDBJ whole genome shotgun (WGS) entry which is preliminary data.</text>
</comment>
<gene>
    <name evidence="2" type="ORF">SZN_37596</name>
</gene>
<feature type="region of interest" description="Disordered" evidence="1">
    <location>
        <begin position="26"/>
        <end position="68"/>
    </location>
</feature>
<dbReference type="RefSeq" id="WP_007506302.1">
    <property type="nucleotide sequence ID" value="NZ_AGBF01000416.1"/>
</dbReference>
<accession>G2GPQ5</accession>
<dbReference type="AlphaFoldDB" id="G2GPQ5"/>
<feature type="non-terminal residue" evidence="2">
    <location>
        <position position="68"/>
    </location>
</feature>
<feature type="compositionally biased region" description="Acidic residues" evidence="1">
    <location>
        <begin position="32"/>
        <end position="42"/>
    </location>
</feature>
<protein>
    <submittedName>
        <fullName evidence="2">Uncharacterized protein</fullName>
    </submittedName>
</protein>
<evidence type="ECO:0000313" key="2">
    <source>
        <dbReference type="EMBL" id="EGX54513.1"/>
    </source>
</evidence>
<evidence type="ECO:0000256" key="1">
    <source>
        <dbReference type="SAM" id="MobiDB-lite"/>
    </source>
</evidence>
<sequence length="68" mass="6147">MGSRTGGVSASPVALTVEGVLDGSVDALGDGDALDSDSDADGVGDGLSGADPDTDGVADAGGLAAAGV</sequence>
<evidence type="ECO:0000313" key="3">
    <source>
        <dbReference type="Proteomes" id="UP000004217"/>
    </source>
</evidence>
<name>G2GPQ5_9ACTN</name>
<reference evidence="2 3" key="1">
    <citation type="submission" date="2011-08" db="EMBL/GenBank/DDBJ databases">
        <authorList>
            <person name="Lin Y."/>
            <person name="Hao X."/>
            <person name="Johnstone L."/>
            <person name="Miller S.J."/>
            <person name="Wei G."/>
            <person name="Rensing C."/>
        </authorList>
    </citation>
    <scope>NUCLEOTIDE SEQUENCE [LARGE SCALE GENOMIC DNA]</scope>
    <source>
        <strain evidence="2 3">K42</strain>
    </source>
</reference>
<dbReference type="Proteomes" id="UP000004217">
    <property type="component" value="Unassembled WGS sequence"/>
</dbReference>
<feature type="compositionally biased region" description="Low complexity" evidence="1">
    <location>
        <begin position="48"/>
        <end position="68"/>
    </location>
</feature>